<comment type="caution">
    <text evidence="2">The sequence shown here is derived from an EMBL/GenBank/DDBJ whole genome shotgun (WGS) entry which is preliminary data.</text>
</comment>
<organism evidence="2 3">
    <name type="scientific">Siphonobacter curvatus</name>
    <dbReference type="NCBI Taxonomy" id="2094562"/>
    <lineage>
        <taxon>Bacteria</taxon>
        <taxon>Pseudomonadati</taxon>
        <taxon>Bacteroidota</taxon>
        <taxon>Cytophagia</taxon>
        <taxon>Cytophagales</taxon>
        <taxon>Cytophagaceae</taxon>
        <taxon>Siphonobacter</taxon>
    </lineage>
</organism>
<feature type="signal peptide" evidence="1">
    <location>
        <begin position="1"/>
        <end position="18"/>
    </location>
</feature>
<reference evidence="3" key="1">
    <citation type="submission" date="2018-02" db="EMBL/GenBank/DDBJ databases">
        <title>Genome sequencing of Solimonas sp. HR-BB.</title>
        <authorList>
            <person name="Lee Y."/>
            <person name="Jeon C.O."/>
        </authorList>
    </citation>
    <scope>NUCLEOTIDE SEQUENCE [LARGE SCALE GENOMIC DNA]</scope>
    <source>
        <strain evidence="3">HR-U</strain>
    </source>
</reference>
<dbReference type="PROSITE" id="PS51257">
    <property type="entry name" value="PROKAR_LIPOPROTEIN"/>
    <property type="match status" value="1"/>
</dbReference>
<evidence type="ECO:0000256" key="1">
    <source>
        <dbReference type="SAM" id="SignalP"/>
    </source>
</evidence>
<dbReference type="AlphaFoldDB" id="A0A2S7IPQ8"/>
<dbReference type="RefSeq" id="WP_104711341.1">
    <property type="nucleotide sequence ID" value="NZ_PTRA01000001.1"/>
</dbReference>
<feature type="chain" id="PRO_5015492462" description="Lipoprotein" evidence="1">
    <location>
        <begin position="19"/>
        <end position="165"/>
    </location>
</feature>
<accession>A0A2S7IPQ8</accession>
<evidence type="ECO:0008006" key="4">
    <source>
        <dbReference type="Google" id="ProtNLM"/>
    </source>
</evidence>
<gene>
    <name evidence="2" type="ORF">C5O19_08575</name>
</gene>
<keyword evidence="3" id="KW-1185">Reference proteome</keyword>
<evidence type="ECO:0000313" key="2">
    <source>
        <dbReference type="EMBL" id="PQA59672.1"/>
    </source>
</evidence>
<proteinExistence type="predicted"/>
<sequence length="165" mass="18886">MPRLSLAVLLLVTTFLSACKSKYDEEMPADFSFVIIASHYDSYDSSKGIYTKFHTGINSNSQAHIPLSMAKKKAFYQAFCEADFQSFPEYFECFGGGAFPYLPEELIIYYKGTVQKVTYNPTCDASPLEIIKVKRYKALRSQLKDWIYNQKAVKELPDQKDIILL</sequence>
<name>A0A2S7IPQ8_9BACT</name>
<dbReference type="Proteomes" id="UP000239590">
    <property type="component" value="Unassembled WGS sequence"/>
</dbReference>
<keyword evidence="1" id="KW-0732">Signal</keyword>
<protein>
    <recommendedName>
        <fullName evidence="4">Lipoprotein</fullName>
    </recommendedName>
</protein>
<evidence type="ECO:0000313" key="3">
    <source>
        <dbReference type="Proteomes" id="UP000239590"/>
    </source>
</evidence>
<dbReference type="EMBL" id="PTRA01000001">
    <property type="protein sequence ID" value="PQA59672.1"/>
    <property type="molecule type" value="Genomic_DNA"/>
</dbReference>